<dbReference type="OrthoDB" id="5869626at2759"/>
<feature type="compositionally biased region" description="Low complexity" evidence="1">
    <location>
        <begin position="158"/>
        <end position="174"/>
    </location>
</feature>
<evidence type="ECO:0000313" key="2">
    <source>
        <dbReference type="EMBL" id="PIC38719.1"/>
    </source>
</evidence>
<evidence type="ECO:0000256" key="1">
    <source>
        <dbReference type="SAM" id="MobiDB-lite"/>
    </source>
</evidence>
<dbReference type="Proteomes" id="UP000230233">
    <property type="component" value="Chromosome III"/>
</dbReference>
<sequence length="196" mass="22835">MMDCFRFDDLRDVEKIVESHDLPDELLSFVTQQLMEWRELFKDVEWLKRFRETSKKVEAYQQKCQEQADRLMILNEIGSEFEACNLNYHNFNKNDKNIVDSITSAILDMRITRKPLDGLKHVPMLSKRISVKRWYQKHYDPLSQTESDNESDDDGSSDSENSSLRNGAANSNADDAADISSDEAENDNDFDAFFND</sequence>
<evidence type="ECO:0000313" key="3">
    <source>
        <dbReference type="Proteomes" id="UP000230233"/>
    </source>
</evidence>
<accession>A0A2G5UGU5</accession>
<reference evidence="3" key="1">
    <citation type="submission" date="2017-10" db="EMBL/GenBank/DDBJ databases">
        <title>Rapid genome shrinkage in a self-fertile nematode reveals novel sperm competition proteins.</title>
        <authorList>
            <person name="Yin D."/>
            <person name="Schwarz E.M."/>
            <person name="Thomas C.G."/>
            <person name="Felde R.L."/>
            <person name="Korf I.F."/>
            <person name="Cutter A.D."/>
            <person name="Schartner C.M."/>
            <person name="Ralston E.J."/>
            <person name="Meyer B.J."/>
            <person name="Haag E.S."/>
        </authorList>
    </citation>
    <scope>NUCLEOTIDE SEQUENCE [LARGE SCALE GENOMIC DNA]</scope>
    <source>
        <strain evidence="3">JU1422</strain>
    </source>
</reference>
<organism evidence="2 3">
    <name type="scientific">Caenorhabditis nigoni</name>
    <dbReference type="NCBI Taxonomy" id="1611254"/>
    <lineage>
        <taxon>Eukaryota</taxon>
        <taxon>Metazoa</taxon>
        <taxon>Ecdysozoa</taxon>
        <taxon>Nematoda</taxon>
        <taxon>Chromadorea</taxon>
        <taxon>Rhabditida</taxon>
        <taxon>Rhabditina</taxon>
        <taxon>Rhabditomorpha</taxon>
        <taxon>Rhabditoidea</taxon>
        <taxon>Rhabditidae</taxon>
        <taxon>Peloderinae</taxon>
        <taxon>Caenorhabditis</taxon>
    </lineage>
</organism>
<protein>
    <submittedName>
        <fullName evidence="2">Uncharacterized protein</fullName>
    </submittedName>
</protein>
<dbReference type="AlphaFoldDB" id="A0A2G5UGU5"/>
<keyword evidence="3" id="KW-1185">Reference proteome</keyword>
<feature type="compositionally biased region" description="Acidic residues" evidence="1">
    <location>
        <begin position="147"/>
        <end position="157"/>
    </location>
</feature>
<feature type="compositionally biased region" description="Acidic residues" evidence="1">
    <location>
        <begin position="175"/>
        <end position="190"/>
    </location>
</feature>
<gene>
    <name evidence="2" type="primary">Cnig_chr_III.g10631</name>
    <name evidence="2" type="ORF">B9Z55_010631</name>
</gene>
<comment type="caution">
    <text evidence="2">The sequence shown here is derived from an EMBL/GenBank/DDBJ whole genome shotgun (WGS) entry which is preliminary data.</text>
</comment>
<dbReference type="EMBL" id="PDUG01000003">
    <property type="protein sequence ID" value="PIC38719.1"/>
    <property type="molecule type" value="Genomic_DNA"/>
</dbReference>
<feature type="region of interest" description="Disordered" evidence="1">
    <location>
        <begin position="140"/>
        <end position="196"/>
    </location>
</feature>
<proteinExistence type="predicted"/>
<name>A0A2G5UGU5_9PELO</name>